<feature type="DNA-binding region" description="H-T-H motif" evidence="2">
    <location>
        <begin position="146"/>
        <end position="165"/>
    </location>
</feature>
<dbReference type="SUPFAM" id="SSF46689">
    <property type="entry name" value="Homeodomain-like"/>
    <property type="match status" value="1"/>
</dbReference>
<feature type="compositionally biased region" description="Polar residues" evidence="3">
    <location>
        <begin position="95"/>
        <end position="105"/>
    </location>
</feature>
<proteinExistence type="predicted"/>
<sequence length="329" mass="36016">MVRRQLWRSGFQEPERAHPVLHAWVRQPTDRIRSLVHGQTSLSTNARPTSDSSRTAIQLHWRQSEPFCQQLIRSPLLVAHSSRSSNARGHDEVSGSLSTHEQNPRSVTIRGVVEESVRLSFRRHLREAAIRAARALTVEKGWERVRFGEVAGLIGVSRATLYREFGDKQGLGDALVLHEAEQFLTGIEDLLASNRSALPESIRAIVRYTLDEAAASPLLKAVLTTPGSGPRDETGVLPLLTTSASMLQLASERLVTAFLHHYPTIDANDVADAVDALIRLTISHLVLPASDSAETARRISEIALRYLGVGSAGLRPDASAACHNAVPSH</sequence>
<gene>
    <name evidence="5" type="ORF">GV791_27835</name>
</gene>
<evidence type="ECO:0000313" key="5">
    <source>
        <dbReference type="EMBL" id="NEW36343.1"/>
    </source>
</evidence>
<keyword evidence="1 2" id="KW-0238">DNA-binding</keyword>
<name>A0A6P1CXC7_9NOCA</name>
<dbReference type="Pfam" id="PF18556">
    <property type="entry name" value="TetR_C_35"/>
    <property type="match status" value="1"/>
</dbReference>
<dbReference type="Proteomes" id="UP000471166">
    <property type="component" value="Unassembled WGS sequence"/>
</dbReference>
<evidence type="ECO:0000313" key="6">
    <source>
        <dbReference type="Proteomes" id="UP000471166"/>
    </source>
</evidence>
<reference evidence="5 6" key="1">
    <citation type="submission" date="2020-01" db="EMBL/GenBank/DDBJ databases">
        <title>Genetics and antimicrobial susceptibilities of Nocardia species isolated from the soil; a comparison with species isolated from humans.</title>
        <authorList>
            <person name="Carrasco G."/>
            <person name="Monzon S."/>
            <person name="Sansegundo M."/>
            <person name="Garcia E."/>
            <person name="Garrido N."/>
            <person name="Medina M.J."/>
            <person name="Villalon P."/>
            <person name="Ramirez-Arocha A.C."/>
            <person name="Jimenez P."/>
            <person name="Cuesta I."/>
            <person name="Valdezate S."/>
        </authorList>
    </citation>
    <scope>NUCLEOTIDE SEQUENCE [LARGE SCALE GENOMIC DNA]</scope>
    <source>
        <strain evidence="5 6">CNM20110626</strain>
    </source>
</reference>
<dbReference type="GO" id="GO:0003677">
    <property type="term" value="F:DNA binding"/>
    <property type="evidence" value="ECO:0007669"/>
    <property type="project" value="UniProtKB-UniRule"/>
</dbReference>
<dbReference type="PROSITE" id="PS50977">
    <property type="entry name" value="HTH_TETR_2"/>
    <property type="match status" value="1"/>
</dbReference>
<dbReference type="Gene3D" id="1.10.357.10">
    <property type="entry name" value="Tetracycline Repressor, domain 2"/>
    <property type="match status" value="1"/>
</dbReference>
<evidence type="ECO:0000256" key="2">
    <source>
        <dbReference type="PROSITE-ProRule" id="PRU00335"/>
    </source>
</evidence>
<dbReference type="InterPro" id="IPR040611">
    <property type="entry name" value="AlkX_C"/>
</dbReference>
<dbReference type="InterPro" id="IPR009057">
    <property type="entry name" value="Homeodomain-like_sf"/>
</dbReference>
<dbReference type="EMBL" id="JAAGVB010000071">
    <property type="protein sequence ID" value="NEW36343.1"/>
    <property type="molecule type" value="Genomic_DNA"/>
</dbReference>
<dbReference type="AlphaFoldDB" id="A0A6P1CXC7"/>
<dbReference type="InterPro" id="IPR001647">
    <property type="entry name" value="HTH_TetR"/>
</dbReference>
<dbReference type="Pfam" id="PF00440">
    <property type="entry name" value="TetR_N"/>
    <property type="match status" value="1"/>
</dbReference>
<evidence type="ECO:0000256" key="3">
    <source>
        <dbReference type="SAM" id="MobiDB-lite"/>
    </source>
</evidence>
<feature type="region of interest" description="Disordered" evidence="3">
    <location>
        <begin position="83"/>
        <end position="105"/>
    </location>
</feature>
<comment type="caution">
    <text evidence="5">The sequence shown here is derived from an EMBL/GenBank/DDBJ whole genome shotgun (WGS) entry which is preliminary data.</text>
</comment>
<feature type="domain" description="HTH tetR-type" evidence="4">
    <location>
        <begin position="123"/>
        <end position="183"/>
    </location>
</feature>
<protein>
    <submittedName>
        <fullName evidence="5">TetR/AcrR family transcriptional regulator</fullName>
    </submittedName>
</protein>
<accession>A0A6P1CXC7</accession>
<organism evidence="5 6">
    <name type="scientific">Nocardia cyriacigeorgica</name>
    <dbReference type="NCBI Taxonomy" id="135487"/>
    <lineage>
        <taxon>Bacteria</taxon>
        <taxon>Bacillati</taxon>
        <taxon>Actinomycetota</taxon>
        <taxon>Actinomycetes</taxon>
        <taxon>Mycobacteriales</taxon>
        <taxon>Nocardiaceae</taxon>
        <taxon>Nocardia</taxon>
    </lineage>
</organism>
<evidence type="ECO:0000259" key="4">
    <source>
        <dbReference type="PROSITE" id="PS50977"/>
    </source>
</evidence>
<evidence type="ECO:0000256" key="1">
    <source>
        <dbReference type="ARBA" id="ARBA00023125"/>
    </source>
</evidence>